<dbReference type="Gene3D" id="3.20.20.70">
    <property type="entry name" value="Aldolase class I"/>
    <property type="match status" value="1"/>
</dbReference>
<dbReference type="InterPro" id="IPR035587">
    <property type="entry name" value="DUS-like_FMN-bd"/>
</dbReference>
<evidence type="ECO:0000256" key="3">
    <source>
        <dbReference type="ARBA" id="ARBA00022630"/>
    </source>
</evidence>
<evidence type="ECO:0000256" key="6">
    <source>
        <dbReference type="ARBA" id="ARBA00022857"/>
    </source>
</evidence>
<comment type="caution">
    <text evidence="9">Lacks conserved residue(s) required for the propagation of feature annotation.</text>
</comment>
<feature type="binding site" evidence="9">
    <location>
        <begin position="199"/>
        <end position="201"/>
    </location>
    <ligand>
        <name>FMN</name>
        <dbReference type="ChEBI" id="CHEBI:58210"/>
    </ligand>
</feature>
<evidence type="ECO:0000313" key="14">
    <source>
        <dbReference type="EMBL" id="OOZ39312.1"/>
    </source>
</evidence>
<keyword evidence="5 9" id="KW-0819">tRNA processing</keyword>
<dbReference type="AlphaFoldDB" id="A0A1T2L2K5"/>
<feature type="active site" description="Proton donor" evidence="9 11">
    <location>
        <position position="98"/>
    </location>
</feature>
<dbReference type="SUPFAM" id="SSF51395">
    <property type="entry name" value="FMN-linked oxidoreductases"/>
    <property type="match status" value="1"/>
</dbReference>
<feature type="binding site" evidence="9 12">
    <location>
        <position position="68"/>
    </location>
    <ligand>
        <name>FMN</name>
        <dbReference type="ChEBI" id="CHEBI:58210"/>
    </ligand>
</feature>
<evidence type="ECO:0000256" key="10">
    <source>
        <dbReference type="PIRNR" id="PIRNR006621"/>
    </source>
</evidence>
<feature type="site" description="Interacts with tRNA; defines subfamily-specific binding signature" evidence="9">
    <location>
        <position position="278"/>
    </location>
</feature>
<dbReference type="PANTHER" id="PTHR11082:SF26">
    <property type="entry name" value="TRNA-DIHYDROURIDINE(16) SYNTHASE"/>
    <property type="match status" value="1"/>
</dbReference>
<feature type="binding site" evidence="9 12">
    <location>
        <position position="139"/>
    </location>
    <ligand>
        <name>FMN</name>
        <dbReference type="ChEBI" id="CHEBI:58210"/>
    </ligand>
</feature>
<comment type="similarity">
    <text evidence="9">Belongs to the Dus family. DusC subfamily.</text>
</comment>
<evidence type="ECO:0000256" key="11">
    <source>
        <dbReference type="PIRSR" id="PIRSR006621-1"/>
    </source>
</evidence>
<comment type="cofactor">
    <cofactor evidence="1 9 10 12">
        <name>FMN</name>
        <dbReference type="ChEBI" id="CHEBI:58210"/>
    </cofactor>
</comment>
<comment type="catalytic activity">
    <reaction evidence="9">
        <text>5,6-dihydrouridine(16) in tRNA + NAD(+) = uridine(16) in tRNA + NADH + H(+)</text>
        <dbReference type="Rhea" id="RHEA:53380"/>
        <dbReference type="Rhea" id="RHEA-COMP:13543"/>
        <dbReference type="Rhea" id="RHEA-COMP:13544"/>
        <dbReference type="ChEBI" id="CHEBI:15378"/>
        <dbReference type="ChEBI" id="CHEBI:57540"/>
        <dbReference type="ChEBI" id="CHEBI:57945"/>
        <dbReference type="ChEBI" id="CHEBI:65315"/>
        <dbReference type="ChEBI" id="CHEBI:74443"/>
    </reaction>
</comment>
<comment type="caution">
    <text evidence="14">The sequence shown here is derived from an EMBL/GenBank/DDBJ whole genome shotgun (WGS) entry which is preliminary data.</text>
</comment>
<dbReference type="HAMAP" id="MF_02043">
    <property type="entry name" value="DusC_subfam"/>
    <property type="match status" value="1"/>
</dbReference>
<dbReference type="Proteomes" id="UP000191110">
    <property type="component" value="Unassembled WGS sequence"/>
</dbReference>
<dbReference type="RefSeq" id="WP_078484358.1">
    <property type="nucleotide sequence ID" value="NZ_MPRL01000055.1"/>
</dbReference>
<dbReference type="EC" id="1.3.1.-" evidence="9"/>
<evidence type="ECO:0000259" key="13">
    <source>
        <dbReference type="Pfam" id="PF01207"/>
    </source>
</evidence>
<evidence type="ECO:0000256" key="5">
    <source>
        <dbReference type="ARBA" id="ARBA00022694"/>
    </source>
</evidence>
<dbReference type="PIRSF" id="PIRSF006621">
    <property type="entry name" value="Dus"/>
    <property type="match status" value="1"/>
</dbReference>
<dbReference type="GO" id="GO:0010181">
    <property type="term" value="F:FMN binding"/>
    <property type="evidence" value="ECO:0007669"/>
    <property type="project" value="UniProtKB-UniRule"/>
</dbReference>
<dbReference type="GO" id="GO:0000049">
    <property type="term" value="F:tRNA binding"/>
    <property type="evidence" value="ECO:0007669"/>
    <property type="project" value="UniProtKB-UniRule"/>
</dbReference>
<feature type="site" description="Interacts with tRNA" evidence="9">
    <location>
        <position position="95"/>
    </location>
</feature>
<keyword evidence="12" id="KW-0547">Nucleotide-binding</keyword>
<dbReference type="Gene3D" id="1.20.225.30">
    <property type="entry name" value="Dihydrouridine synthase, C-terminal recognition domain"/>
    <property type="match status" value="1"/>
</dbReference>
<feature type="domain" description="DUS-like FMN-binding" evidence="13">
    <location>
        <begin position="4"/>
        <end position="290"/>
    </location>
</feature>
<reference evidence="14 15" key="1">
    <citation type="submission" date="2016-11" db="EMBL/GenBank/DDBJ databases">
        <title>Mixed transmission modes and dynamic genome evolution in an obligate animal-bacterial symbiosis.</title>
        <authorList>
            <person name="Russell S.L."/>
            <person name="Corbett-Detig R.B."/>
            <person name="Cavanaugh C.M."/>
        </authorList>
    </citation>
    <scope>NUCLEOTIDE SEQUENCE [LARGE SCALE GENOMIC DNA]</scope>
    <source>
        <strain evidence="14">Sveles-Q1</strain>
    </source>
</reference>
<evidence type="ECO:0000256" key="9">
    <source>
        <dbReference type="HAMAP-Rule" id="MF_02043"/>
    </source>
</evidence>
<evidence type="ECO:0000256" key="1">
    <source>
        <dbReference type="ARBA" id="ARBA00001917"/>
    </source>
</evidence>
<feature type="site" description="Interacts with tRNA" evidence="9">
    <location>
        <position position="176"/>
    </location>
</feature>
<evidence type="ECO:0000256" key="7">
    <source>
        <dbReference type="ARBA" id="ARBA00022884"/>
    </source>
</evidence>
<feature type="binding site" evidence="12">
    <location>
        <position position="168"/>
    </location>
    <ligand>
        <name>FMN</name>
        <dbReference type="ChEBI" id="CHEBI:58210"/>
    </ligand>
</feature>
<dbReference type="InterPro" id="IPR032886">
    <property type="entry name" value="DusC"/>
</dbReference>
<feature type="site" description="Interacts with tRNA; defines subfamily-specific binding signature" evidence="9">
    <location>
        <position position="35"/>
    </location>
</feature>
<gene>
    <name evidence="9" type="primary">dusC</name>
    <name evidence="14" type="ORF">BOW53_12190</name>
</gene>
<evidence type="ECO:0000256" key="12">
    <source>
        <dbReference type="PIRSR" id="PIRSR006621-2"/>
    </source>
</evidence>
<dbReference type="InterPro" id="IPR042270">
    <property type="entry name" value="DusC_C"/>
</dbReference>
<evidence type="ECO:0000256" key="4">
    <source>
        <dbReference type="ARBA" id="ARBA00022643"/>
    </source>
</evidence>
<keyword evidence="3 9" id="KW-0285">Flavoprotein</keyword>
<name>A0A1T2L2K5_9GAMM</name>
<dbReference type="InterPro" id="IPR013785">
    <property type="entry name" value="Aldolase_TIM"/>
</dbReference>
<feature type="binding site" evidence="9 12">
    <location>
        <begin position="223"/>
        <end position="224"/>
    </location>
    <ligand>
        <name>FMN</name>
        <dbReference type="ChEBI" id="CHEBI:58210"/>
    </ligand>
</feature>
<comment type="similarity">
    <text evidence="10">Belongs to the dus family.</text>
</comment>
<dbReference type="OrthoDB" id="5289281at2"/>
<feature type="site" description="Interacts with tRNA; defines subfamily-specific binding signature" evidence="9">
    <location>
        <position position="300"/>
    </location>
</feature>
<dbReference type="GO" id="GO:0050660">
    <property type="term" value="F:flavin adenine dinucleotide binding"/>
    <property type="evidence" value="ECO:0007669"/>
    <property type="project" value="InterPro"/>
</dbReference>
<evidence type="ECO:0000256" key="2">
    <source>
        <dbReference type="ARBA" id="ARBA00022555"/>
    </source>
</evidence>
<protein>
    <recommendedName>
        <fullName evidence="9">tRNA-dihydrouridine(16) synthase</fullName>
        <ecNumber evidence="9">1.3.1.-</ecNumber>
    </recommendedName>
    <alternativeName>
        <fullName evidence="9">U16-specific dihydrouridine synthase</fullName>
        <shortName evidence="9">U16-specific Dus</shortName>
    </alternativeName>
    <alternativeName>
        <fullName evidence="9">tRNA-dihydrouridine synthase C</fullName>
    </alternativeName>
</protein>
<sequence>MKLLLAPMEGLIDPYLRKILTRIGHYDWCVSEFIRVTDRVFPRRVFHRSVPELKQGGRTDSGTPVVVQLMGNDPSVLAGNAVRVVEHGALGIDLNFGCPSKTVNKKRVGASLLEEPERINEITAEVRRAVAAEIPVTAKIRLGYDHPDHAVEIAQGIEAAGADLITVHARTRADGYRAPARWEWLAKIREAVSFPVVANGDINDVESFRQCREISGCDHFMVGRGAVHNPYLAQHLHQSEAGEEVSEVAWSEQRALVIELAEMMADAENQRGAATRIKQWLGMWSEQQGGEASLLFEQVRKERELSTITALLQAA</sequence>
<keyword evidence="8 9" id="KW-0560">Oxidoreductase</keyword>
<keyword evidence="6 9" id="KW-0521">NADP</keyword>
<evidence type="ECO:0000313" key="15">
    <source>
        <dbReference type="Proteomes" id="UP000191110"/>
    </source>
</evidence>
<organism evidence="14 15">
    <name type="scientific">Solemya pervernicosa gill symbiont</name>
    <dbReference type="NCBI Taxonomy" id="642797"/>
    <lineage>
        <taxon>Bacteria</taxon>
        <taxon>Pseudomonadati</taxon>
        <taxon>Pseudomonadota</taxon>
        <taxon>Gammaproteobacteria</taxon>
        <taxon>sulfur-oxidizing symbionts</taxon>
    </lineage>
</organism>
<feature type="site" description="Interacts with tRNA; defines subfamily-specific binding signature" evidence="9">
    <location>
        <position position="276"/>
    </location>
</feature>
<comment type="catalytic activity">
    <reaction evidence="9">
        <text>5,6-dihydrouridine(16) in tRNA + NADP(+) = uridine(16) in tRNA + NADPH + H(+)</text>
        <dbReference type="Rhea" id="RHEA:53376"/>
        <dbReference type="Rhea" id="RHEA-COMP:13543"/>
        <dbReference type="Rhea" id="RHEA-COMP:13544"/>
        <dbReference type="ChEBI" id="CHEBI:15378"/>
        <dbReference type="ChEBI" id="CHEBI:57783"/>
        <dbReference type="ChEBI" id="CHEBI:58349"/>
        <dbReference type="ChEBI" id="CHEBI:65315"/>
        <dbReference type="ChEBI" id="CHEBI:74443"/>
    </reaction>
</comment>
<dbReference type="GO" id="GO:0102262">
    <property type="term" value="F:tRNA-dihydrouridine16 synthase activity"/>
    <property type="evidence" value="ECO:0007669"/>
    <property type="project" value="RHEA"/>
</dbReference>
<proteinExistence type="inferred from homology"/>
<dbReference type="EMBL" id="MPRL01000055">
    <property type="protein sequence ID" value="OOZ39312.1"/>
    <property type="molecule type" value="Genomic_DNA"/>
</dbReference>
<keyword evidence="15" id="KW-1185">Reference proteome</keyword>
<dbReference type="CDD" id="cd02801">
    <property type="entry name" value="DUS_like_FMN"/>
    <property type="match status" value="1"/>
</dbReference>
<keyword evidence="7 9" id="KW-0694">RNA-binding</keyword>
<keyword evidence="4 9" id="KW-0288">FMN</keyword>
<keyword evidence="2 9" id="KW-0820">tRNA-binding</keyword>
<dbReference type="PANTHER" id="PTHR11082">
    <property type="entry name" value="TRNA-DIHYDROURIDINE SYNTHASE"/>
    <property type="match status" value="1"/>
</dbReference>
<dbReference type="Pfam" id="PF01207">
    <property type="entry name" value="Dus"/>
    <property type="match status" value="1"/>
</dbReference>
<evidence type="ECO:0000256" key="8">
    <source>
        <dbReference type="ARBA" id="ARBA00023002"/>
    </source>
</evidence>
<dbReference type="InterPro" id="IPR001269">
    <property type="entry name" value="DUS_fam"/>
</dbReference>
<dbReference type="PROSITE" id="PS01136">
    <property type="entry name" value="UPF0034"/>
    <property type="match status" value="1"/>
</dbReference>
<accession>A0A1T2L2K5</accession>
<comment type="function">
    <text evidence="9">Catalyzes the synthesis of 5,6-dihydrouridine (D), a modified base found in the D-loop of most tRNAs, via the reduction of the C5-C6 double bond in target uridines. Specifically modifies U16 in tRNAs.</text>
</comment>
<dbReference type="InterPro" id="IPR018517">
    <property type="entry name" value="tRNA_hU_synthase_CS"/>
</dbReference>